<name>A0A8T0ATN4_SILME</name>
<sequence length="135" mass="16327">MTQRKRSRFFIQQSYESLMDMCFERWENAWVKNEIKLKRELEEVKSEQCLRQDELDTLRQTETELRKELKQSRHREGELQKDLQIARCSEKQLRAEMDAYKRSEAGQWKCTRSDSISDLPPHMTETQNKKPSNDL</sequence>
<proteinExistence type="predicted"/>
<evidence type="ECO:0000256" key="1">
    <source>
        <dbReference type="SAM" id="MobiDB-lite"/>
    </source>
</evidence>
<dbReference type="Proteomes" id="UP000606274">
    <property type="component" value="Unassembled WGS sequence"/>
</dbReference>
<gene>
    <name evidence="2" type="ORF">HF521_005092</name>
</gene>
<protein>
    <submittedName>
        <fullName evidence="2">Uncharacterized protein</fullName>
    </submittedName>
</protein>
<keyword evidence="3" id="KW-1185">Reference proteome</keyword>
<comment type="caution">
    <text evidence="2">The sequence shown here is derived from an EMBL/GenBank/DDBJ whole genome shotgun (WGS) entry which is preliminary data.</text>
</comment>
<reference evidence="2" key="1">
    <citation type="submission" date="2020-08" db="EMBL/GenBank/DDBJ databases">
        <title>Chromosome-level assembly of Southern catfish (Silurus meridionalis) provides insights into visual adaptation to the nocturnal and benthic lifestyles.</title>
        <authorList>
            <person name="Zhang Y."/>
            <person name="Wang D."/>
            <person name="Peng Z."/>
        </authorList>
    </citation>
    <scope>NUCLEOTIDE SEQUENCE</scope>
    <source>
        <strain evidence="2">SWU-2019-XX</strain>
        <tissue evidence="2">Muscle</tissue>
    </source>
</reference>
<evidence type="ECO:0000313" key="3">
    <source>
        <dbReference type="Proteomes" id="UP000606274"/>
    </source>
</evidence>
<dbReference type="EMBL" id="JABFDY010000015">
    <property type="protein sequence ID" value="KAF7696674.1"/>
    <property type="molecule type" value="Genomic_DNA"/>
</dbReference>
<dbReference type="AlphaFoldDB" id="A0A8T0ATN4"/>
<evidence type="ECO:0000313" key="2">
    <source>
        <dbReference type="EMBL" id="KAF7696674.1"/>
    </source>
</evidence>
<organism evidence="2 3">
    <name type="scientific">Silurus meridionalis</name>
    <name type="common">Southern catfish</name>
    <name type="synonym">Silurus soldatovi meridionalis</name>
    <dbReference type="NCBI Taxonomy" id="175797"/>
    <lineage>
        <taxon>Eukaryota</taxon>
        <taxon>Metazoa</taxon>
        <taxon>Chordata</taxon>
        <taxon>Craniata</taxon>
        <taxon>Vertebrata</taxon>
        <taxon>Euteleostomi</taxon>
        <taxon>Actinopterygii</taxon>
        <taxon>Neopterygii</taxon>
        <taxon>Teleostei</taxon>
        <taxon>Ostariophysi</taxon>
        <taxon>Siluriformes</taxon>
        <taxon>Siluridae</taxon>
        <taxon>Silurus</taxon>
    </lineage>
</organism>
<feature type="region of interest" description="Disordered" evidence="1">
    <location>
        <begin position="102"/>
        <end position="135"/>
    </location>
</feature>
<accession>A0A8T0ATN4</accession>